<dbReference type="Proteomes" id="UP001141950">
    <property type="component" value="Unassembled WGS sequence"/>
</dbReference>
<evidence type="ECO:0000256" key="1">
    <source>
        <dbReference type="ARBA" id="ARBA00022723"/>
    </source>
</evidence>
<evidence type="ECO:0000259" key="3">
    <source>
        <dbReference type="Pfam" id="PF16347"/>
    </source>
</evidence>
<dbReference type="InterPro" id="IPR032506">
    <property type="entry name" value="SGSH_C"/>
</dbReference>
<sequence>KNTMIVFSSDHAELLGDYNSVGKRSFLDSAARIPLIVVDPDRTKGNEQCHAPVGLVDILPTFLQAADIEPQEDYSGRSLLDIAEGKQQRELTMGQYNRNEFGVYMAVTERYKYIYSAPDNKEWL</sequence>
<dbReference type="RefSeq" id="WP_257453172.1">
    <property type="nucleotide sequence ID" value="NZ_JANIPJ010000071.1"/>
</dbReference>
<reference evidence="4" key="1">
    <citation type="submission" date="2022-08" db="EMBL/GenBank/DDBJ databases">
        <title>The genomic sequence of strain Paenibacillus sp. SCIV0701.</title>
        <authorList>
            <person name="Zhao H."/>
        </authorList>
    </citation>
    <scope>NUCLEOTIDE SEQUENCE</scope>
    <source>
        <strain evidence="4">SCIV0701</strain>
    </source>
</reference>
<evidence type="ECO:0000256" key="2">
    <source>
        <dbReference type="ARBA" id="ARBA00022801"/>
    </source>
</evidence>
<dbReference type="GO" id="GO:0005737">
    <property type="term" value="C:cytoplasm"/>
    <property type="evidence" value="ECO:0007669"/>
    <property type="project" value="TreeGrafter"/>
</dbReference>
<accession>A0A9X2SBW1</accession>
<dbReference type="GO" id="GO:0008484">
    <property type="term" value="F:sulfuric ester hydrolase activity"/>
    <property type="evidence" value="ECO:0007669"/>
    <property type="project" value="TreeGrafter"/>
</dbReference>
<evidence type="ECO:0000313" key="4">
    <source>
        <dbReference type="EMBL" id="MCR2808084.1"/>
    </source>
</evidence>
<dbReference type="PANTHER" id="PTHR45953:SF1">
    <property type="entry name" value="IDURONATE 2-SULFATASE"/>
    <property type="match status" value="1"/>
</dbReference>
<organism evidence="4 5">
    <name type="scientific">Paenibacillus soyae</name>
    <dbReference type="NCBI Taxonomy" id="2969249"/>
    <lineage>
        <taxon>Bacteria</taxon>
        <taxon>Bacillati</taxon>
        <taxon>Bacillota</taxon>
        <taxon>Bacilli</taxon>
        <taxon>Bacillales</taxon>
        <taxon>Paenibacillaceae</taxon>
        <taxon>Paenibacillus</taxon>
    </lineage>
</organism>
<feature type="domain" description="N-sulphoglucosamine sulphohydrolase C-terminal" evidence="3">
    <location>
        <begin position="16"/>
        <end position="122"/>
    </location>
</feature>
<keyword evidence="2 4" id="KW-0378">Hydrolase</keyword>
<proteinExistence type="predicted"/>
<comment type="caution">
    <text evidence="4">The sequence shown here is derived from an EMBL/GenBank/DDBJ whole genome shotgun (WGS) entry which is preliminary data.</text>
</comment>
<name>A0A9X2SBW1_9BACL</name>
<dbReference type="EMBL" id="JANIPJ010000071">
    <property type="protein sequence ID" value="MCR2808084.1"/>
    <property type="molecule type" value="Genomic_DNA"/>
</dbReference>
<feature type="non-terminal residue" evidence="4">
    <location>
        <position position="124"/>
    </location>
</feature>
<dbReference type="AlphaFoldDB" id="A0A9X2SBW1"/>
<feature type="non-terminal residue" evidence="4">
    <location>
        <position position="1"/>
    </location>
</feature>
<dbReference type="SUPFAM" id="SSF53649">
    <property type="entry name" value="Alkaline phosphatase-like"/>
    <property type="match status" value="1"/>
</dbReference>
<dbReference type="Gene3D" id="3.40.720.10">
    <property type="entry name" value="Alkaline Phosphatase, subunit A"/>
    <property type="match status" value="1"/>
</dbReference>
<gene>
    <name evidence="4" type="ORF">NQZ67_30020</name>
</gene>
<keyword evidence="1" id="KW-0479">Metal-binding</keyword>
<protein>
    <submittedName>
        <fullName evidence="4">Sulfatase-like hydrolase/transferase</fullName>
    </submittedName>
</protein>
<evidence type="ECO:0000313" key="5">
    <source>
        <dbReference type="Proteomes" id="UP001141950"/>
    </source>
</evidence>
<dbReference type="Pfam" id="PF16347">
    <property type="entry name" value="SGSH_C"/>
    <property type="match status" value="1"/>
</dbReference>
<dbReference type="InterPro" id="IPR017850">
    <property type="entry name" value="Alkaline_phosphatase_core_sf"/>
</dbReference>
<keyword evidence="5" id="KW-1185">Reference proteome</keyword>
<dbReference type="PANTHER" id="PTHR45953">
    <property type="entry name" value="IDURONATE 2-SULFATASE"/>
    <property type="match status" value="1"/>
</dbReference>
<dbReference type="GO" id="GO:0046872">
    <property type="term" value="F:metal ion binding"/>
    <property type="evidence" value="ECO:0007669"/>
    <property type="project" value="UniProtKB-KW"/>
</dbReference>